<dbReference type="AlphaFoldDB" id="A0A420TZE0"/>
<proteinExistence type="predicted"/>
<reference evidence="1 2" key="1">
    <citation type="journal article" date="2018" name="Sci. Rep.">
        <title>Characterisation of pathogen-specific regions and novel effector candidates in Fusarium oxysporum f. sp. cepae.</title>
        <authorList>
            <person name="Armitage A.D."/>
            <person name="Taylor A."/>
            <person name="Sobczyk M.K."/>
            <person name="Baxter L."/>
            <person name="Greenfield B.P."/>
            <person name="Bates H.J."/>
            <person name="Wilson F."/>
            <person name="Jackson A.C."/>
            <person name="Ott S."/>
            <person name="Harrison R.J."/>
            <person name="Clarkson J.P."/>
        </authorList>
    </citation>
    <scope>NUCLEOTIDE SEQUENCE [LARGE SCALE GENOMIC DNA]</scope>
    <source>
        <strain evidence="1 2">Fp_A8</strain>
    </source>
</reference>
<evidence type="ECO:0000313" key="2">
    <source>
        <dbReference type="Proteomes" id="UP000283569"/>
    </source>
</evidence>
<dbReference type="Proteomes" id="UP000283569">
    <property type="component" value="Unassembled WGS sequence"/>
</dbReference>
<accession>A0A420TZE0</accession>
<gene>
    <name evidence="1" type="ORF">BFJ72_g2629</name>
</gene>
<sequence>MTPWEINSISIRTVTENQISDSLYANGLMQVPVHVLIKARYKNKSERYRLGPQDLKLVKLFDFVDKEKEMPQGWTYTDVENDYHHSLSSLRADSTGAASAVQSASYDNEPDVKTFWVSTTKVETKEIAASITPPGEKLSSTDDDKNHSHVILNGKIPRRYTTDDIIVQKEEILNGHYKLEWTGQFGLIWHESWPKYWQTNHYVTLKGGMPLKKVKLHDHNPDGNYKEPKYKGLANTFAYWASDNHNMRIYYIWEYGKETSKDVGITRDVTIWNAGLQVPRKAHAEKTIRVNQKPNSVCMTVMYYSCNDALWGNQWYNDKAGFEIYDVFGNTGRFKVTFETDHVIVRDENVE</sequence>
<evidence type="ECO:0000313" key="1">
    <source>
        <dbReference type="EMBL" id="RKL46890.1"/>
    </source>
</evidence>
<organism evidence="1 2">
    <name type="scientific">Gibberella intermedia</name>
    <name type="common">Bulb rot disease fungus</name>
    <name type="synonym">Fusarium proliferatum</name>
    <dbReference type="NCBI Taxonomy" id="948311"/>
    <lineage>
        <taxon>Eukaryota</taxon>
        <taxon>Fungi</taxon>
        <taxon>Dikarya</taxon>
        <taxon>Ascomycota</taxon>
        <taxon>Pezizomycotina</taxon>
        <taxon>Sordariomycetes</taxon>
        <taxon>Hypocreomycetidae</taxon>
        <taxon>Hypocreales</taxon>
        <taxon>Nectriaceae</taxon>
        <taxon>Fusarium</taxon>
        <taxon>Fusarium fujikuroi species complex</taxon>
    </lineage>
</organism>
<protein>
    <submittedName>
        <fullName evidence="1">Uncharacterized protein</fullName>
    </submittedName>
</protein>
<comment type="caution">
    <text evidence="1">The sequence shown here is derived from an EMBL/GenBank/DDBJ whole genome shotgun (WGS) entry which is preliminary data.</text>
</comment>
<dbReference type="EMBL" id="MRDB01000006">
    <property type="protein sequence ID" value="RKL46890.1"/>
    <property type="molecule type" value="Genomic_DNA"/>
</dbReference>
<name>A0A420TZE0_GIBIN</name>